<comment type="caution">
    <text evidence="10">The sequence shown here is derived from an EMBL/GenBank/DDBJ whole genome shotgun (WGS) entry which is preliminary data.</text>
</comment>
<evidence type="ECO:0000256" key="4">
    <source>
        <dbReference type="ARBA" id="ARBA00023136"/>
    </source>
</evidence>
<dbReference type="Pfam" id="PF00240">
    <property type="entry name" value="ubiquitin"/>
    <property type="match status" value="1"/>
</dbReference>
<dbReference type="PROSITE" id="PS50053">
    <property type="entry name" value="UBIQUITIN_2"/>
    <property type="match status" value="1"/>
</dbReference>
<feature type="transmembrane region" description="Helical" evidence="8">
    <location>
        <begin position="388"/>
        <end position="408"/>
    </location>
</feature>
<dbReference type="EMBL" id="JRES01000409">
    <property type="protein sequence ID" value="KNC31548.1"/>
    <property type="molecule type" value="Genomic_DNA"/>
</dbReference>
<dbReference type="PANTHER" id="PTHR12943:SF27">
    <property type="entry name" value="HOMOCYSTEINE-INDUCED ENDOPLASMIC RETICULUM PROTEIN, ISOFORM A"/>
    <property type="match status" value="1"/>
</dbReference>
<evidence type="ECO:0000256" key="1">
    <source>
        <dbReference type="ARBA" id="ARBA00004370"/>
    </source>
</evidence>
<dbReference type="CDD" id="cd01790">
    <property type="entry name" value="Ubl_HERP"/>
    <property type="match status" value="1"/>
</dbReference>
<feature type="compositionally biased region" description="Low complexity" evidence="7">
    <location>
        <begin position="176"/>
        <end position="192"/>
    </location>
</feature>
<feature type="region of interest" description="Disordered" evidence="7">
    <location>
        <begin position="434"/>
        <end position="478"/>
    </location>
</feature>
<evidence type="ECO:0000259" key="9">
    <source>
        <dbReference type="PROSITE" id="PS50053"/>
    </source>
</evidence>
<evidence type="ECO:0000313" key="11">
    <source>
        <dbReference type="Proteomes" id="UP000037069"/>
    </source>
</evidence>
<organism evidence="10 11">
    <name type="scientific">Lucilia cuprina</name>
    <name type="common">Green bottle fly</name>
    <name type="synonym">Australian sheep blowfly</name>
    <dbReference type="NCBI Taxonomy" id="7375"/>
    <lineage>
        <taxon>Eukaryota</taxon>
        <taxon>Metazoa</taxon>
        <taxon>Ecdysozoa</taxon>
        <taxon>Arthropoda</taxon>
        <taxon>Hexapoda</taxon>
        <taxon>Insecta</taxon>
        <taxon>Pterygota</taxon>
        <taxon>Neoptera</taxon>
        <taxon>Endopterygota</taxon>
        <taxon>Diptera</taxon>
        <taxon>Brachycera</taxon>
        <taxon>Muscomorpha</taxon>
        <taxon>Oestroidea</taxon>
        <taxon>Calliphoridae</taxon>
        <taxon>Luciliinae</taxon>
        <taxon>Lucilia</taxon>
    </lineage>
</organism>
<keyword evidence="2 8" id="KW-0812">Transmembrane</keyword>
<dbReference type="AlphaFoldDB" id="A0A0L0CGK8"/>
<feature type="compositionally biased region" description="Low complexity" evidence="7">
    <location>
        <begin position="132"/>
        <end position="154"/>
    </location>
</feature>
<accession>A0A0L0CGK8</accession>
<evidence type="ECO:0000256" key="2">
    <source>
        <dbReference type="ARBA" id="ARBA00022692"/>
    </source>
</evidence>
<feature type="compositionally biased region" description="Low complexity" evidence="7">
    <location>
        <begin position="438"/>
        <end position="465"/>
    </location>
</feature>
<feature type="domain" description="Ubiquitin-like" evidence="9">
    <location>
        <begin position="44"/>
        <end position="105"/>
    </location>
</feature>
<keyword evidence="5" id="KW-0834">Unfolded protein response</keyword>
<dbReference type="FunFam" id="3.10.20.90:FF:000046">
    <property type="entry name" value="Homocysteine-responsive endoplasmic reticulum-resident ubiquitin-like domain member 2 protein"/>
    <property type="match status" value="1"/>
</dbReference>
<evidence type="ECO:0000256" key="8">
    <source>
        <dbReference type="SAM" id="Phobius"/>
    </source>
</evidence>
<sequence>MVSMDETNTANSSSAAAVADGASAAAHTKTVGAAAPNIKSASHVKLLIKSSNQQYEDHVIESDLLWTVKRLKSHLSVVYPSKPPAADQKLIYSGQLLNDNLLLKDVIRSYKDVYTHNHIIHLVYTPKNLPPTTASTANKTKTSSTLNSTMTNSAGVATNNNMSTTDGLRQRHTAGNSSNTQQQQSNSAQMQQQQLPLFHQQMHPYFMSPQLMSAAAGMSCPQFPPNLGTSFAGPYNVQAMLTQQTAMYNWMQQVYSQYMEQCLRLSNTVAGSSGTTNTSYPSAFPTIPPNFQNLFQQQFPSTVMSPVVSETTASAPAAAAAGNVAADAAPADRQDQQQPALAQVAAARFPNLPQEEQDNRDWLDNFFSITRLALFLTLLYFNSSPLRCLVVVIIAGGIYLYHIGVFRLRHERNNNNLNRNNNAAQNAAVDQIRQGVDQQQNAAAAPEAQEVNENNAEGEQQQQQADTTTDTPENANNESMMSTIRTFVVTFFTSLLPETPAL</sequence>
<dbReference type="SMART" id="SM00213">
    <property type="entry name" value="UBQ"/>
    <property type="match status" value="1"/>
</dbReference>
<dbReference type="Proteomes" id="UP000037069">
    <property type="component" value="Unassembled WGS sequence"/>
</dbReference>
<dbReference type="OMA" id="YMQLMAA"/>
<name>A0A0L0CGK8_LUCCU</name>
<dbReference type="PANTHER" id="PTHR12943">
    <property type="entry name" value="HOMOCYSTEINE-RESPONSIVE ENDOPLASMIC RETICULUM-RESIDENT UNIQUITIN-LIKE DOMAIN HERPUD PROTEIN FAMILY MEMBER"/>
    <property type="match status" value="1"/>
</dbReference>
<proteinExistence type="predicted"/>
<dbReference type="SUPFAM" id="SSF54236">
    <property type="entry name" value="Ubiquitin-like"/>
    <property type="match status" value="1"/>
</dbReference>
<evidence type="ECO:0000256" key="6">
    <source>
        <dbReference type="SAM" id="Coils"/>
    </source>
</evidence>
<dbReference type="InterPro" id="IPR000626">
    <property type="entry name" value="Ubiquitin-like_dom"/>
</dbReference>
<keyword evidence="6" id="KW-0175">Coiled coil</keyword>
<dbReference type="InterPro" id="IPR029071">
    <property type="entry name" value="Ubiquitin-like_domsf"/>
</dbReference>
<feature type="compositionally biased region" description="Polar residues" evidence="7">
    <location>
        <begin position="155"/>
        <end position="167"/>
    </location>
</feature>
<evidence type="ECO:0000256" key="7">
    <source>
        <dbReference type="SAM" id="MobiDB-lite"/>
    </source>
</evidence>
<keyword evidence="4 8" id="KW-0472">Membrane</keyword>
<dbReference type="GO" id="GO:0016020">
    <property type="term" value="C:membrane"/>
    <property type="evidence" value="ECO:0007669"/>
    <property type="project" value="UniProtKB-SubCell"/>
</dbReference>
<reference evidence="10 11" key="1">
    <citation type="journal article" date="2015" name="Nat. Commun.">
        <title>Lucilia cuprina genome unlocks parasitic fly biology to underpin future interventions.</title>
        <authorList>
            <person name="Anstead C.A."/>
            <person name="Korhonen P.K."/>
            <person name="Young N.D."/>
            <person name="Hall R.S."/>
            <person name="Jex A.R."/>
            <person name="Murali S.C."/>
            <person name="Hughes D.S."/>
            <person name="Lee S.F."/>
            <person name="Perry T."/>
            <person name="Stroehlein A.J."/>
            <person name="Ansell B.R."/>
            <person name="Breugelmans B."/>
            <person name="Hofmann A."/>
            <person name="Qu J."/>
            <person name="Dugan S."/>
            <person name="Lee S.L."/>
            <person name="Chao H."/>
            <person name="Dinh H."/>
            <person name="Han Y."/>
            <person name="Doddapaneni H.V."/>
            <person name="Worley K.C."/>
            <person name="Muzny D.M."/>
            <person name="Ioannidis P."/>
            <person name="Waterhouse R.M."/>
            <person name="Zdobnov E.M."/>
            <person name="James P.J."/>
            <person name="Bagnall N.H."/>
            <person name="Kotze A.C."/>
            <person name="Gibbs R.A."/>
            <person name="Richards S."/>
            <person name="Batterham P."/>
            <person name="Gasser R.B."/>
        </authorList>
    </citation>
    <scope>NUCLEOTIDE SEQUENCE [LARGE SCALE GENOMIC DNA]</scope>
    <source>
        <strain evidence="10 11">LS</strain>
        <tissue evidence="10">Full body</tissue>
    </source>
</reference>
<keyword evidence="3 8" id="KW-1133">Transmembrane helix</keyword>
<evidence type="ECO:0000256" key="5">
    <source>
        <dbReference type="ARBA" id="ARBA00023230"/>
    </source>
</evidence>
<feature type="region of interest" description="Disordered" evidence="7">
    <location>
        <begin position="130"/>
        <end position="192"/>
    </location>
</feature>
<gene>
    <name evidence="10" type="ORF">FF38_12811</name>
</gene>
<evidence type="ECO:0000256" key="3">
    <source>
        <dbReference type="ARBA" id="ARBA00022989"/>
    </source>
</evidence>
<evidence type="ECO:0000313" key="10">
    <source>
        <dbReference type="EMBL" id="KNC31548.1"/>
    </source>
</evidence>
<dbReference type="InterPro" id="IPR039751">
    <property type="entry name" value="HERPUD1/2"/>
</dbReference>
<dbReference type="OrthoDB" id="21589at2759"/>
<keyword evidence="11" id="KW-1185">Reference proteome</keyword>
<dbReference type="Gene3D" id="3.10.20.90">
    <property type="entry name" value="Phosphatidylinositol 3-kinase Catalytic Subunit, Chain A, domain 1"/>
    <property type="match status" value="1"/>
</dbReference>
<dbReference type="GO" id="GO:0030968">
    <property type="term" value="P:endoplasmic reticulum unfolded protein response"/>
    <property type="evidence" value="ECO:0007669"/>
    <property type="project" value="TreeGrafter"/>
</dbReference>
<feature type="coiled-coil region" evidence="6">
    <location>
        <begin position="407"/>
        <end position="434"/>
    </location>
</feature>
<protein>
    <recommendedName>
        <fullName evidence="9">Ubiquitin-like domain-containing protein</fullName>
    </recommendedName>
</protein>
<comment type="subcellular location">
    <subcellularLocation>
        <location evidence="1">Membrane</location>
    </subcellularLocation>
</comment>
<dbReference type="STRING" id="7375.A0A0L0CGK8"/>
<feature type="compositionally biased region" description="Polar residues" evidence="7">
    <location>
        <begin position="466"/>
        <end position="478"/>
    </location>
</feature>